<dbReference type="Gene3D" id="1.10.287.950">
    <property type="entry name" value="Methyl-accepting chemotaxis protein"/>
    <property type="match status" value="1"/>
</dbReference>
<accession>A0A7X0JPZ1</accession>
<feature type="domain" description="Methyl-accepting transducer" evidence="7">
    <location>
        <begin position="429"/>
        <end position="658"/>
    </location>
</feature>
<dbReference type="SUPFAM" id="SSF58104">
    <property type="entry name" value="Methyl-accepting chemotaxis protein (MCP) signaling domain"/>
    <property type="match status" value="1"/>
</dbReference>
<dbReference type="FunFam" id="1.10.287.950:FF:000001">
    <property type="entry name" value="Methyl-accepting chemotaxis sensory transducer"/>
    <property type="match status" value="1"/>
</dbReference>
<dbReference type="Gene3D" id="6.10.340.10">
    <property type="match status" value="1"/>
</dbReference>
<gene>
    <name evidence="9" type="ORF">F4695_004169</name>
</gene>
<dbReference type="SUPFAM" id="SSF158472">
    <property type="entry name" value="HAMP domain-like"/>
    <property type="match status" value="1"/>
</dbReference>
<dbReference type="Pfam" id="PF00015">
    <property type="entry name" value="MCPsignal"/>
    <property type="match status" value="1"/>
</dbReference>
<evidence type="ECO:0000256" key="4">
    <source>
        <dbReference type="PROSITE-ProRule" id="PRU00284"/>
    </source>
</evidence>
<protein>
    <submittedName>
        <fullName evidence="9">Methyl-accepting chemotaxis protein</fullName>
    </submittedName>
</protein>
<dbReference type="EMBL" id="JACHBU010000011">
    <property type="protein sequence ID" value="MBB6510777.1"/>
    <property type="molecule type" value="Genomic_DNA"/>
</dbReference>
<evidence type="ECO:0000259" key="8">
    <source>
        <dbReference type="PROSITE" id="PS50885"/>
    </source>
</evidence>
<dbReference type="SMART" id="SM00304">
    <property type="entry name" value="HAMP"/>
    <property type="match status" value="2"/>
</dbReference>
<dbReference type="AlphaFoldDB" id="A0A7X0JPZ1"/>
<dbReference type="CDD" id="cd11386">
    <property type="entry name" value="MCP_signal"/>
    <property type="match status" value="1"/>
</dbReference>
<dbReference type="InterPro" id="IPR004089">
    <property type="entry name" value="MCPsignal_dom"/>
</dbReference>
<evidence type="ECO:0000256" key="2">
    <source>
        <dbReference type="ARBA" id="ARBA00022500"/>
    </source>
</evidence>
<dbReference type="Pfam" id="PF00672">
    <property type="entry name" value="HAMP"/>
    <property type="match status" value="1"/>
</dbReference>
<feature type="transmembrane region" description="Helical" evidence="6">
    <location>
        <begin position="267"/>
        <end position="289"/>
    </location>
</feature>
<keyword evidence="4" id="KW-0807">Transducer</keyword>
<sequence length="691" mass="73685">MLLAAMALVGIITICAIFIGQRHVEHGYRAAADALAESKADVASLSASVSASYMFQQAFLLEKEMASTEKFKAAVSQGRGVLASLRRSATPDLAAQLDQLSIGLTAYEAAFDTLVKNNQDLGLDQDNGLQGAMRSAVHSIEGRLDAVDDTAIRASMLMLRRHEKDFMLRGDASYLQKHTEEAETFTTLVKNAFRPGAQRSRVLDGLEIYRSAFRFYAEASIGEAETRKDVAAAYLALEPQVQAVSAAYETERETILVENERVASRNLTVVAGLVLLAIVGLGGGVWIIGRSITRPVAAMTGAMGKLAEGQTDLAIPSFGSRSEFGAMAGALHTFREAAIANRRLEEEAATARANAEGERVRLQREAETEARARLSHATGGLAEGLRRLASGDLAFELTEPFAPDFENLRRDLNATVAQLADVMSSIAHASISIEGGSREIASSADDLSRRTEQQAASLEETAAALEQITANVGNASRRSQDAHRIASETNAASESTAVLVSNALKAMARIEISSTKIGGIISVIDEIAFQTNLLALNAGVEAARAGEAGRGFAVVAQEVRALAGRSAEAAREIKQLIQTSDREVLDGVRCVRETGEGLTEITGRVEAITTQVEAIALSAREQSVGLNEINMAVNMLDHGTQQNAAMVEENNAASALLMNEAQRLRGLMGMFQLAVETSSRDTHARGVDRAA</sequence>
<proteinExistence type="inferred from homology"/>
<name>A0A7X0JPZ1_9HYPH</name>
<keyword evidence="6" id="KW-0472">Membrane</keyword>
<dbReference type="PANTHER" id="PTHR43531:SF11">
    <property type="entry name" value="METHYL-ACCEPTING CHEMOTAXIS PROTEIN 3"/>
    <property type="match status" value="1"/>
</dbReference>
<dbReference type="GO" id="GO:0006935">
    <property type="term" value="P:chemotaxis"/>
    <property type="evidence" value="ECO:0007669"/>
    <property type="project" value="UniProtKB-KW"/>
</dbReference>
<dbReference type="GO" id="GO:0007165">
    <property type="term" value="P:signal transduction"/>
    <property type="evidence" value="ECO:0007669"/>
    <property type="project" value="UniProtKB-KW"/>
</dbReference>
<evidence type="ECO:0000259" key="7">
    <source>
        <dbReference type="PROSITE" id="PS50111"/>
    </source>
</evidence>
<feature type="domain" description="HAMP" evidence="8">
    <location>
        <begin position="372"/>
        <end position="424"/>
    </location>
</feature>
<keyword evidence="2" id="KW-0145">Chemotaxis</keyword>
<reference evidence="9 10" key="1">
    <citation type="submission" date="2020-08" db="EMBL/GenBank/DDBJ databases">
        <title>The Agave Microbiome: Exploring the role of microbial communities in plant adaptations to desert environments.</title>
        <authorList>
            <person name="Partida-Martinez L.P."/>
        </authorList>
    </citation>
    <scope>NUCLEOTIDE SEQUENCE [LARGE SCALE GENOMIC DNA]</scope>
    <source>
        <strain evidence="9 10">AS3.12</strain>
    </source>
</reference>
<dbReference type="InterPro" id="IPR032255">
    <property type="entry name" value="HBM"/>
</dbReference>
<dbReference type="InterPro" id="IPR003660">
    <property type="entry name" value="HAMP_dom"/>
</dbReference>
<evidence type="ECO:0000313" key="10">
    <source>
        <dbReference type="Proteomes" id="UP000585437"/>
    </source>
</evidence>
<dbReference type="SMART" id="SM01358">
    <property type="entry name" value="HBM"/>
    <property type="match status" value="1"/>
</dbReference>
<evidence type="ECO:0000256" key="3">
    <source>
        <dbReference type="ARBA" id="ARBA00029447"/>
    </source>
</evidence>
<comment type="similarity">
    <text evidence="3">Belongs to the methyl-accepting chemotaxis (MCP) protein family.</text>
</comment>
<dbReference type="Proteomes" id="UP000585437">
    <property type="component" value="Unassembled WGS sequence"/>
</dbReference>
<comment type="subcellular location">
    <subcellularLocation>
        <location evidence="1">Membrane</location>
    </subcellularLocation>
</comment>
<feature type="domain" description="HAMP" evidence="8">
    <location>
        <begin position="290"/>
        <end position="343"/>
    </location>
</feature>
<feature type="coiled-coil region" evidence="5">
    <location>
        <begin position="334"/>
        <end position="372"/>
    </location>
</feature>
<dbReference type="PROSITE" id="PS50111">
    <property type="entry name" value="CHEMOTAXIS_TRANSDUC_2"/>
    <property type="match status" value="1"/>
</dbReference>
<organism evidence="9 10">
    <name type="scientific">Rhizobium soli</name>
    <dbReference type="NCBI Taxonomy" id="424798"/>
    <lineage>
        <taxon>Bacteria</taxon>
        <taxon>Pseudomonadati</taxon>
        <taxon>Pseudomonadota</taxon>
        <taxon>Alphaproteobacteria</taxon>
        <taxon>Hyphomicrobiales</taxon>
        <taxon>Rhizobiaceae</taxon>
        <taxon>Rhizobium/Agrobacterium group</taxon>
        <taxon>Rhizobium</taxon>
    </lineage>
</organism>
<keyword evidence="6" id="KW-1133">Transmembrane helix</keyword>
<comment type="caution">
    <text evidence="9">The sequence shown here is derived from an EMBL/GenBank/DDBJ whole genome shotgun (WGS) entry which is preliminary data.</text>
</comment>
<evidence type="ECO:0000313" key="9">
    <source>
        <dbReference type="EMBL" id="MBB6510777.1"/>
    </source>
</evidence>
<evidence type="ECO:0000256" key="6">
    <source>
        <dbReference type="SAM" id="Phobius"/>
    </source>
</evidence>
<keyword evidence="10" id="KW-1185">Reference proteome</keyword>
<dbReference type="InterPro" id="IPR051310">
    <property type="entry name" value="MCP_chemotaxis"/>
</dbReference>
<dbReference type="PANTHER" id="PTHR43531">
    <property type="entry name" value="PROTEIN ICFG"/>
    <property type="match status" value="1"/>
</dbReference>
<dbReference type="GO" id="GO:0016020">
    <property type="term" value="C:membrane"/>
    <property type="evidence" value="ECO:0007669"/>
    <property type="project" value="UniProtKB-SubCell"/>
</dbReference>
<dbReference type="RefSeq" id="WP_184655868.1">
    <property type="nucleotide sequence ID" value="NZ_JACHBU010000011.1"/>
</dbReference>
<dbReference type="SMART" id="SM00283">
    <property type="entry name" value="MA"/>
    <property type="match status" value="1"/>
</dbReference>
<keyword evidence="6" id="KW-0812">Transmembrane</keyword>
<evidence type="ECO:0000256" key="5">
    <source>
        <dbReference type="SAM" id="Coils"/>
    </source>
</evidence>
<evidence type="ECO:0000256" key="1">
    <source>
        <dbReference type="ARBA" id="ARBA00004370"/>
    </source>
</evidence>
<dbReference type="PROSITE" id="PS50885">
    <property type="entry name" value="HAMP"/>
    <property type="match status" value="2"/>
</dbReference>
<keyword evidence="5" id="KW-0175">Coiled coil</keyword>